<gene>
    <name evidence="1" type="ORF">Scep_014454</name>
</gene>
<reference evidence="1 2" key="1">
    <citation type="submission" date="2024-01" db="EMBL/GenBank/DDBJ databases">
        <title>Genome assemblies of Stephania.</title>
        <authorList>
            <person name="Yang L."/>
        </authorList>
    </citation>
    <scope>NUCLEOTIDE SEQUENCE [LARGE SCALE GENOMIC DNA]</scope>
    <source>
        <strain evidence="1">JXDWG</strain>
        <tissue evidence="1">Leaf</tissue>
    </source>
</reference>
<evidence type="ECO:0000313" key="1">
    <source>
        <dbReference type="EMBL" id="KAK9125608.1"/>
    </source>
</evidence>
<evidence type="ECO:0000313" key="2">
    <source>
        <dbReference type="Proteomes" id="UP001419268"/>
    </source>
</evidence>
<protein>
    <submittedName>
        <fullName evidence="1">Uncharacterized protein</fullName>
    </submittedName>
</protein>
<dbReference type="AlphaFoldDB" id="A0AAP0J1C7"/>
<accession>A0AAP0J1C7</accession>
<proteinExistence type="predicted"/>
<dbReference type="Proteomes" id="UP001419268">
    <property type="component" value="Unassembled WGS sequence"/>
</dbReference>
<organism evidence="1 2">
    <name type="scientific">Stephania cephalantha</name>
    <dbReference type="NCBI Taxonomy" id="152367"/>
    <lineage>
        <taxon>Eukaryota</taxon>
        <taxon>Viridiplantae</taxon>
        <taxon>Streptophyta</taxon>
        <taxon>Embryophyta</taxon>
        <taxon>Tracheophyta</taxon>
        <taxon>Spermatophyta</taxon>
        <taxon>Magnoliopsida</taxon>
        <taxon>Ranunculales</taxon>
        <taxon>Menispermaceae</taxon>
        <taxon>Menispermoideae</taxon>
        <taxon>Cissampelideae</taxon>
        <taxon>Stephania</taxon>
    </lineage>
</organism>
<comment type="caution">
    <text evidence="1">The sequence shown here is derived from an EMBL/GenBank/DDBJ whole genome shotgun (WGS) entry which is preliminary data.</text>
</comment>
<name>A0AAP0J1C7_9MAGN</name>
<dbReference type="EMBL" id="JBBNAG010000006">
    <property type="protein sequence ID" value="KAK9125608.1"/>
    <property type="molecule type" value="Genomic_DNA"/>
</dbReference>
<keyword evidence="2" id="KW-1185">Reference proteome</keyword>
<sequence length="74" mass="8571">MEHVVIDQAVVAVVELGGSKGTRQLGNRLDHKECGSIQGERMMKFSVRRVEEMREQREQQQRVLRDSYTLRIAT</sequence>